<dbReference type="Gene3D" id="3.60.20.30">
    <property type="entry name" value="(Glycosyl)asparaginase"/>
    <property type="match status" value="1"/>
</dbReference>
<keyword evidence="3" id="KW-1185">Reference proteome</keyword>
<reference evidence="2 3" key="1">
    <citation type="submission" date="2023-06" db="EMBL/GenBank/DDBJ databases">
        <title>Roseiconus lacunae JC819 isolated from Gulf of Mannar region, Tamil Nadu.</title>
        <authorList>
            <person name="Pk S."/>
            <person name="Ch S."/>
            <person name="Ch V.R."/>
        </authorList>
    </citation>
    <scope>NUCLEOTIDE SEQUENCE [LARGE SCALE GENOMIC DNA]</scope>
    <source>
        <strain evidence="2 3">JC819</strain>
    </source>
</reference>
<dbReference type="CDD" id="cd04701">
    <property type="entry name" value="Asparaginase_2"/>
    <property type="match status" value="1"/>
</dbReference>
<dbReference type="InterPro" id="IPR000246">
    <property type="entry name" value="Peptidase_T2"/>
</dbReference>
<protein>
    <submittedName>
        <fullName evidence="2">Isoaspartyl peptidase/L-asparaginase</fullName>
    </submittedName>
</protein>
<evidence type="ECO:0000256" key="1">
    <source>
        <dbReference type="SAM" id="SignalP"/>
    </source>
</evidence>
<dbReference type="Proteomes" id="UP001239462">
    <property type="component" value="Unassembled WGS sequence"/>
</dbReference>
<dbReference type="Pfam" id="PF01112">
    <property type="entry name" value="Asparaginase_2"/>
    <property type="match status" value="1"/>
</dbReference>
<feature type="signal peptide" evidence="1">
    <location>
        <begin position="1"/>
        <end position="26"/>
    </location>
</feature>
<name>A0ABT7PQN9_9BACT</name>
<sequence length="370" mass="39050">MNLHRRCVSLLIHIWLFVIMPASINAQNAQSDPSQHATWAIALHGGAGSLPKDLPAEVVARYRDGLRAALDRGIAILKSGGTSLDAVNATVNALEDNPLFNAGRGAVFNSAGYHELDASIMDGATLEGGGVAGVKQIKNPINAARLVMEDRYHVLMAGDDADTFAADRGCATVDQPYFYTERRWKQLIKTMSSMDLEPPTSPAYEVPSDQNLNDSGEADTGETVGCVALDSHGNLAAATSTGGRTAKRYGRVGDSPILGAGTYANNKTAAVSGTGIGEEFIRHSIAARVGMRMELAGESVEAACRNCLEEVLRPGDGGLIAVDRTGKIFLGTNTPAMSRAWAHSDGRLEIAIWESPLDTASGTGNEANSR</sequence>
<dbReference type="InterPro" id="IPR029055">
    <property type="entry name" value="Ntn_hydrolases_N"/>
</dbReference>
<proteinExistence type="predicted"/>
<gene>
    <name evidence="2" type="ORF">QTN89_25450</name>
</gene>
<dbReference type="PANTHER" id="PTHR10188">
    <property type="entry name" value="L-ASPARAGINASE"/>
    <property type="match status" value="1"/>
</dbReference>
<comment type="caution">
    <text evidence="2">The sequence shown here is derived from an EMBL/GenBank/DDBJ whole genome shotgun (WGS) entry which is preliminary data.</text>
</comment>
<accession>A0ABT7PQN9</accession>
<evidence type="ECO:0000313" key="3">
    <source>
        <dbReference type="Proteomes" id="UP001239462"/>
    </source>
</evidence>
<organism evidence="2 3">
    <name type="scientific">Roseiconus lacunae</name>
    <dbReference type="NCBI Taxonomy" id="2605694"/>
    <lineage>
        <taxon>Bacteria</taxon>
        <taxon>Pseudomonadati</taxon>
        <taxon>Planctomycetota</taxon>
        <taxon>Planctomycetia</taxon>
        <taxon>Pirellulales</taxon>
        <taxon>Pirellulaceae</taxon>
        <taxon>Roseiconus</taxon>
    </lineage>
</organism>
<evidence type="ECO:0000313" key="2">
    <source>
        <dbReference type="EMBL" id="MDM4018825.1"/>
    </source>
</evidence>
<keyword evidence="1" id="KW-0732">Signal</keyword>
<dbReference type="RefSeq" id="WP_149496860.1">
    <property type="nucleotide sequence ID" value="NZ_CP141221.1"/>
</dbReference>
<dbReference type="SUPFAM" id="SSF56235">
    <property type="entry name" value="N-terminal nucleophile aminohydrolases (Ntn hydrolases)"/>
    <property type="match status" value="1"/>
</dbReference>
<dbReference type="EMBL" id="JASZZN010000026">
    <property type="protein sequence ID" value="MDM4018825.1"/>
    <property type="molecule type" value="Genomic_DNA"/>
</dbReference>
<feature type="chain" id="PRO_5047295819" evidence="1">
    <location>
        <begin position="27"/>
        <end position="370"/>
    </location>
</feature>
<dbReference type="PANTHER" id="PTHR10188:SF6">
    <property type="entry name" value="N(4)-(BETA-N-ACETYLGLUCOSAMINYL)-L-ASPARAGINASE"/>
    <property type="match status" value="1"/>
</dbReference>